<organism evidence="12 13">
    <name type="scientific">Amphibalanus amphitrite</name>
    <name type="common">Striped barnacle</name>
    <name type="synonym">Balanus amphitrite</name>
    <dbReference type="NCBI Taxonomy" id="1232801"/>
    <lineage>
        <taxon>Eukaryota</taxon>
        <taxon>Metazoa</taxon>
        <taxon>Ecdysozoa</taxon>
        <taxon>Arthropoda</taxon>
        <taxon>Crustacea</taxon>
        <taxon>Multicrustacea</taxon>
        <taxon>Cirripedia</taxon>
        <taxon>Thoracica</taxon>
        <taxon>Thoracicalcarea</taxon>
        <taxon>Balanomorpha</taxon>
        <taxon>Balanoidea</taxon>
        <taxon>Balanidae</taxon>
        <taxon>Amphibalaninae</taxon>
        <taxon>Amphibalanus</taxon>
    </lineage>
</organism>
<dbReference type="Gene3D" id="1.10.287.70">
    <property type="match status" value="2"/>
</dbReference>
<keyword evidence="2 8" id="KW-0813">Transport</keyword>
<feature type="region of interest" description="Disordered" evidence="9">
    <location>
        <begin position="424"/>
        <end position="481"/>
    </location>
</feature>
<feature type="compositionally biased region" description="Gly residues" evidence="9">
    <location>
        <begin position="442"/>
        <end position="466"/>
    </location>
</feature>
<feature type="compositionally biased region" description="Low complexity" evidence="9">
    <location>
        <begin position="595"/>
        <end position="610"/>
    </location>
</feature>
<dbReference type="GO" id="GO:0015271">
    <property type="term" value="F:outward rectifier potassium channel activity"/>
    <property type="evidence" value="ECO:0007669"/>
    <property type="project" value="TreeGrafter"/>
</dbReference>
<keyword evidence="7 8" id="KW-0407">Ion channel</keyword>
<comment type="subcellular location">
    <subcellularLocation>
        <location evidence="1">Membrane</location>
        <topology evidence="1">Multi-pass membrane protein</topology>
    </subcellularLocation>
</comment>
<evidence type="ECO:0000256" key="10">
    <source>
        <dbReference type="SAM" id="Phobius"/>
    </source>
</evidence>
<protein>
    <submittedName>
        <fullName evidence="12">Potassium channel subfamily K member 18</fullName>
    </submittedName>
</protein>
<evidence type="ECO:0000256" key="3">
    <source>
        <dbReference type="ARBA" id="ARBA00022692"/>
    </source>
</evidence>
<dbReference type="GO" id="GO:0030322">
    <property type="term" value="P:stabilization of membrane potential"/>
    <property type="evidence" value="ECO:0007669"/>
    <property type="project" value="TreeGrafter"/>
</dbReference>
<feature type="compositionally biased region" description="Pro residues" evidence="9">
    <location>
        <begin position="579"/>
        <end position="594"/>
    </location>
</feature>
<feature type="region of interest" description="Disordered" evidence="9">
    <location>
        <begin position="281"/>
        <end position="391"/>
    </location>
</feature>
<feature type="region of interest" description="Disordered" evidence="9">
    <location>
        <begin position="517"/>
        <end position="651"/>
    </location>
</feature>
<dbReference type="Pfam" id="PF07885">
    <property type="entry name" value="Ion_trans_2"/>
    <property type="match status" value="2"/>
</dbReference>
<keyword evidence="3 8" id="KW-0812">Transmembrane</keyword>
<keyword evidence="13" id="KW-1185">Reference proteome</keyword>
<feature type="transmembrane region" description="Helical" evidence="10">
    <location>
        <begin position="21"/>
        <end position="43"/>
    </location>
</feature>
<feature type="domain" description="Potassium channel" evidence="11">
    <location>
        <begin position="128"/>
        <end position="184"/>
    </location>
</feature>
<keyword evidence="6 10" id="KW-0472">Membrane</keyword>
<dbReference type="SUPFAM" id="SSF81324">
    <property type="entry name" value="Voltage-gated potassium channels"/>
    <property type="match status" value="2"/>
</dbReference>
<dbReference type="InterPro" id="IPR003280">
    <property type="entry name" value="2pore_dom_K_chnl"/>
</dbReference>
<evidence type="ECO:0000313" key="12">
    <source>
        <dbReference type="EMBL" id="KAF0304540.1"/>
    </source>
</evidence>
<comment type="caution">
    <text evidence="12">The sequence shown here is derived from an EMBL/GenBank/DDBJ whole genome shotgun (WGS) entry which is preliminary data.</text>
</comment>
<feature type="transmembrane region" description="Helical" evidence="10">
    <location>
        <begin position="744"/>
        <end position="763"/>
    </location>
</feature>
<name>A0A6A4WLK0_AMPAM</name>
<evidence type="ECO:0000256" key="9">
    <source>
        <dbReference type="SAM" id="MobiDB-lite"/>
    </source>
</evidence>
<feature type="transmembrane region" description="Helical" evidence="10">
    <location>
        <begin position="803"/>
        <end position="826"/>
    </location>
</feature>
<dbReference type="OrthoDB" id="297496at2759"/>
<dbReference type="EMBL" id="VIIS01000836">
    <property type="protein sequence ID" value="KAF0304540.1"/>
    <property type="molecule type" value="Genomic_DNA"/>
</dbReference>
<gene>
    <name evidence="12" type="primary">Kcnk18_1</name>
    <name evidence="12" type="ORF">FJT64_002734</name>
</gene>
<dbReference type="PANTHER" id="PTHR11003">
    <property type="entry name" value="POTASSIUM CHANNEL, SUBFAMILY K"/>
    <property type="match status" value="1"/>
</dbReference>
<dbReference type="GO" id="GO:0022841">
    <property type="term" value="F:potassium ion leak channel activity"/>
    <property type="evidence" value="ECO:0007669"/>
    <property type="project" value="TreeGrafter"/>
</dbReference>
<feature type="transmembrane region" description="Helical" evidence="10">
    <location>
        <begin position="129"/>
        <end position="150"/>
    </location>
</feature>
<sequence length="852" mass="90997">MVKRNKKCYRLRYYIKVFFTHLFSHVGLCGLVVGYSVVGAFLFESLEGQPAEPTERPTLPRDKRREIDDFRARCLEELWAINMNQSILPVLRKPNWTELTLPKLQQLEESIIGVVTSQRSNGRVEVVEWSFSSALLYSVTVITTIGYGHITPRTDGGKIMTIFYALIGVPLMLLCLTNIGQLMANTFRFTYWSCTVIWRPRRPQATRTSVRYSQKRSSATAAAAAAAALTSVSPGMEFEEVRSQLGPAGDAARARNASGGRTVIVNELGVVTRHVPNDVGMGVRAVQNGPSGTLRTSPATRGGSLLRQQHTPVGTLMRQQSSPAGTLVRQPSSPGGIIRRHPSSPGGTISRQPNGPGGGSRGLLAEPSLSEPDCRGVSAGPGDLLRTSGPATPIKLLDKETRDILVECAEYVLTEELSSLLEASPQRRGVFRDRSGSKSQTAGGGAGAGGISGVGGSPGGAGGGFGASDTNVNGPSECGDVENETVAVPHVSGDKLVDTADDPDAIIDVIEAMAGGDAEDPVTPVTKNPTSATNHVTFSTPVESEKRQPPTPPCRKSSLASRPRSGRNSAGSSGRSSPQRPPTFPTEVPPPPPSVKTVTAGSVSPSSSAAERARRRSDASPARGVNITFDSDSLSLGPATPQRKLSSPARRAAVNIEHPHLRKISRSEKRMRRLATRQCSELSGASTLLSTPSSLDSGVYSSSQRFTFPEPAAALEPEPDELVQVEVVKTAGGQRAAGRVPIPLVLGFVAMYICMGAGIFAWWEEWRFLDGAYFCFITLSTIGFGDLVPGTKVLRAETQEDQLKLVFCCLYLILGLAIIAMSFSLVQEEVIVKCKEIGKCTGILYDSDAEDE</sequence>
<evidence type="ECO:0000256" key="5">
    <source>
        <dbReference type="ARBA" id="ARBA00023065"/>
    </source>
</evidence>
<dbReference type="PANTHER" id="PTHR11003:SF334">
    <property type="entry name" value="FI03418P"/>
    <property type="match status" value="1"/>
</dbReference>
<evidence type="ECO:0000256" key="4">
    <source>
        <dbReference type="ARBA" id="ARBA00022989"/>
    </source>
</evidence>
<reference evidence="12 13" key="1">
    <citation type="submission" date="2019-07" db="EMBL/GenBank/DDBJ databases">
        <title>Draft genome assembly of a fouling barnacle, Amphibalanus amphitrite (Darwin, 1854): The first reference genome for Thecostraca.</title>
        <authorList>
            <person name="Kim W."/>
        </authorList>
    </citation>
    <scope>NUCLEOTIDE SEQUENCE [LARGE SCALE GENOMIC DNA]</scope>
    <source>
        <strain evidence="12">SNU_AA5</strain>
        <tissue evidence="12">Soma without cirri and trophi</tissue>
    </source>
</reference>
<feature type="compositionally biased region" description="Polar residues" evidence="9">
    <location>
        <begin position="525"/>
        <end position="542"/>
    </location>
</feature>
<evidence type="ECO:0000259" key="11">
    <source>
        <dbReference type="Pfam" id="PF07885"/>
    </source>
</evidence>
<feature type="transmembrane region" description="Helical" evidence="10">
    <location>
        <begin position="162"/>
        <end position="184"/>
    </location>
</feature>
<evidence type="ECO:0000313" key="13">
    <source>
        <dbReference type="Proteomes" id="UP000440578"/>
    </source>
</evidence>
<dbReference type="InterPro" id="IPR013099">
    <property type="entry name" value="K_chnl_dom"/>
</dbReference>
<feature type="compositionally biased region" description="Polar residues" evidence="9">
    <location>
        <begin position="288"/>
        <end position="299"/>
    </location>
</feature>
<feature type="compositionally biased region" description="Low complexity" evidence="9">
    <location>
        <begin position="561"/>
        <end position="578"/>
    </location>
</feature>
<dbReference type="AlphaFoldDB" id="A0A6A4WLK0"/>
<evidence type="ECO:0000256" key="8">
    <source>
        <dbReference type="RuleBase" id="RU003857"/>
    </source>
</evidence>
<evidence type="ECO:0000256" key="1">
    <source>
        <dbReference type="ARBA" id="ARBA00004141"/>
    </source>
</evidence>
<keyword evidence="5 8" id="KW-0406">Ion transport</keyword>
<feature type="compositionally biased region" description="Polar residues" evidence="9">
    <location>
        <begin position="306"/>
        <end position="333"/>
    </location>
</feature>
<evidence type="ECO:0000256" key="6">
    <source>
        <dbReference type="ARBA" id="ARBA00023136"/>
    </source>
</evidence>
<comment type="similarity">
    <text evidence="8">Belongs to the two pore domain potassium channel (TC 1.A.1.8) family.</text>
</comment>
<dbReference type="Proteomes" id="UP000440578">
    <property type="component" value="Unassembled WGS sequence"/>
</dbReference>
<proteinExistence type="inferred from homology"/>
<evidence type="ECO:0000256" key="2">
    <source>
        <dbReference type="ARBA" id="ARBA00022448"/>
    </source>
</evidence>
<feature type="domain" description="Potassium channel" evidence="11">
    <location>
        <begin position="749"/>
        <end position="828"/>
    </location>
</feature>
<dbReference type="GO" id="GO:0005886">
    <property type="term" value="C:plasma membrane"/>
    <property type="evidence" value="ECO:0007669"/>
    <property type="project" value="TreeGrafter"/>
</dbReference>
<keyword evidence="4 10" id="KW-1133">Transmembrane helix</keyword>
<evidence type="ECO:0000256" key="7">
    <source>
        <dbReference type="ARBA" id="ARBA00023303"/>
    </source>
</evidence>
<dbReference type="PRINTS" id="PR01333">
    <property type="entry name" value="2POREKCHANEL"/>
</dbReference>
<accession>A0A6A4WLK0</accession>
<feature type="transmembrane region" description="Helical" evidence="10">
    <location>
        <begin position="772"/>
        <end position="791"/>
    </location>
</feature>